<evidence type="ECO:0000313" key="11">
    <source>
        <dbReference type="Proteomes" id="UP000238701"/>
    </source>
</evidence>
<dbReference type="GO" id="GO:0016763">
    <property type="term" value="F:pentosyltransferase activity"/>
    <property type="evidence" value="ECO:0007669"/>
    <property type="project" value="TreeGrafter"/>
</dbReference>
<organism evidence="10 11">
    <name type="scientific">Candidatus Sulfotelmatobacter kueseliae</name>
    <dbReference type="NCBI Taxonomy" id="2042962"/>
    <lineage>
        <taxon>Bacteria</taxon>
        <taxon>Pseudomonadati</taxon>
        <taxon>Acidobacteriota</taxon>
        <taxon>Terriglobia</taxon>
        <taxon>Terriglobales</taxon>
        <taxon>Candidatus Korobacteraceae</taxon>
        <taxon>Candidatus Sulfotelmatobacter</taxon>
    </lineage>
</organism>
<comment type="subcellular location">
    <subcellularLocation>
        <location evidence="1">Cell membrane</location>
        <topology evidence="1">Multi-pass membrane protein</topology>
    </subcellularLocation>
</comment>
<evidence type="ECO:0000256" key="2">
    <source>
        <dbReference type="ARBA" id="ARBA00022475"/>
    </source>
</evidence>
<keyword evidence="6 8" id="KW-1133">Transmembrane helix</keyword>
<evidence type="ECO:0000256" key="4">
    <source>
        <dbReference type="ARBA" id="ARBA00022679"/>
    </source>
</evidence>
<dbReference type="GO" id="GO:0009103">
    <property type="term" value="P:lipopolysaccharide biosynthetic process"/>
    <property type="evidence" value="ECO:0007669"/>
    <property type="project" value="UniProtKB-ARBA"/>
</dbReference>
<dbReference type="InterPro" id="IPR050297">
    <property type="entry name" value="LipidA_mod_glycosyltrf_83"/>
</dbReference>
<feature type="transmembrane region" description="Helical" evidence="8">
    <location>
        <begin position="115"/>
        <end position="132"/>
    </location>
</feature>
<evidence type="ECO:0000256" key="7">
    <source>
        <dbReference type="ARBA" id="ARBA00023136"/>
    </source>
</evidence>
<dbReference type="AlphaFoldDB" id="A0A2U3JYX5"/>
<dbReference type="Pfam" id="PF13231">
    <property type="entry name" value="PMT_2"/>
    <property type="match status" value="1"/>
</dbReference>
<protein>
    <submittedName>
        <fullName evidence="10">Glycosyl transferase, family 2</fullName>
    </submittedName>
</protein>
<evidence type="ECO:0000256" key="5">
    <source>
        <dbReference type="ARBA" id="ARBA00022692"/>
    </source>
</evidence>
<feature type="transmembrane region" description="Helical" evidence="8">
    <location>
        <begin position="168"/>
        <end position="193"/>
    </location>
</feature>
<proteinExistence type="predicted"/>
<feature type="transmembrane region" description="Helical" evidence="8">
    <location>
        <begin position="139"/>
        <end position="156"/>
    </location>
</feature>
<dbReference type="Proteomes" id="UP000238701">
    <property type="component" value="Unassembled WGS sequence"/>
</dbReference>
<dbReference type="GO" id="GO:0005886">
    <property type="term" value="C:plasma membrane"/>
    <property type="evidence" value="ECO:0007669"/>
    <property type="project" value="UniProtKB-SubCell"/>
</dbReference>
<evidence type="ECO:0000256" key="8">
    <source>
        <dbReference type="SAM" id="Phobius"/>
    </source>
</evidence>
<feature type="transmembrane region" description="Helical" evidence="8">
    <location>
        <begin position="205"/>
        <end position="224"/>
    </location>
</feature>
<evidence type="ECO:0000259" key="9">
    <source>
        <dbReference type="Pfam" id="PF13231"/>
    </source>
</evidence>
<dbReference type="InterPro" id="IPR038731">
    <property type="entry name" value="RgtA/B/C-like"/>
</dbReference>
<feature type="domain" description="Glycosyltransferase RgtA/B/C/D-like" evidence="9">
    <location>
        <begin position="61"/>
        <end position="223"/>
    </location>
</feature>
<gene>
    <name evidence="10" type="ORF">SBA1_1080003</name>
</gene>
<keyword evidence="7 8" id="KW-0472">Membrane</keyword>
<keyword evidence="4 10" id="KW-0808">Transferase</keyword>
<evidence type="ECO:0000256" key="3">
    <source>
        <dbReference type="ARBA" id="ARBA00022676"/>
    </source>
</evidence>
<keyword evidence="3" id="KW-0328">Glycosyltransferase</keyword>
<dbReference type="PANTHER" id="PTHR33908:SF11">
    <property type="entry name" value="MEMBRANE PROTEIN"/>
    <property type="match status" value="1"/>
</dbReference>
<reference evidence="11" key="1">
    <citation type="submission" date="2018-02" db="EMBL/GenBank/DDBJ databases">
        <authorList>
            <person name="Hausmann B."/>
        </authorList>
    </citation>
    <scope>NUCLEOTIDE SEQUENCE [LARGE SCALE GENOMIC DNA]</scope>
    <source>
        <strain evidence="11">Peat soil MAG SbA1</strain>
    </source>
</reference>
<evidence type="ECO:0000313" key="10">
    <source>
        <dbReference type="EMBL" id="SPF32656.1"/>
    </source>
</evidence>
<sequence>MVVIALGLRLGYILVAHTYRLKTVEDNFDFGWEMGRIGRALAQGEGFSNPFMGDTGPTAWEPPLYPFLIAGVFKMFGIYSRASALVLLTINSVFSALTCIPIFLIGKRCFNEKVAVWTAWTWVLLPSVIFWCTRWVWETSLAALLLAVIFWLTLVMEDADDLKPWLGFGLLWGVAALTNPSLLSFLPASGLWAWWRRARLGRRSVGRVVLAAVMFFACIAPWLVRNYRTFGQPIFVRSNFGAELRMGNGPGANGMWMEYLHPTKNVAQMQQYGEMGEMAYVTERRREAMAFIRRDYSRFAVLCLKRFVFYWGGLPHSPDASRLAPVANSLYLASSLLAFWGLGRAIRKRRPGAWLLFWLVLCYPLVYYVVFPHPRYRHPIEPELGALMVYVISEVEKKKQ</sequence>
<dbReference type="EMBL" id="OMOD01000011">
    <property type="protein sequence ID" value="SPF32656.1"/>
    <property type="molecule type" value="Genomic_DNA"/>
</dbReference>
<evidence type="ECO:0000256" key="1">
    <source>
        <dbReference type="ARBA" id="ARBA00004651"/>
    </source>
</evidence>
<feature type="transmembrane region" description="Helical" evidence="8">
    <location>
        <begin position="84"/>
        <end position="103"/>
    </location>
</feature>
<name>A0A2U3JYX5_9BACT</name>
<feature type="transmembrane region" description="Helical" evidence="8">
    <location>
        <begin position="354"/>
        <end position="371"/>
    </location>
</feature>
<keyword evidence="2" id="KW-1003">Cell membrane</keyword>
<keyword evidence="5 8" id="KW-0812">Transmembrane</keyword>
<dbReference type="PANTHER" id="PTHR33908">
    <property type="entry name" value="MANNOSYLTRANSFERASE YKCB-RELATED"/>
    <property type="match status" value="1"/>
</dbReference>
<accession>A0A2U3JYX5</accession>
<evidence type="ECO:0000256" key="6">
    <source>
        <dbReference type="ARBA" id="ARBA00022989"/>
    </source>
</evidence>
<feature type="transmembrane region" description="Helical" evidence="8">
    <location>
        <begin position="323"/>
        <end position="342"/>
    </location>
</feature>